<protein>
    <submittedName>
        <fullName evidence="1">Uncharacterized protein</fullName>
    </submittedName>
</protein>
<comment type="caution">
    <text evidence="1">The sequence shown here is derived from an EMBL/GenBank/DDBJ whole genome shotgun (WGS) entry which is preliminary data.</text>
</comment>
<reference evidence="1 2" key="1">
    <citation type="journal article" date="2016" name="Nat. Commun.">
        <title>Thousands of microbial genomes shed light on interconnected biogeochemical processes in an aquifer system.</title>
        <authorList>
            <person name="Anantharaman K."/>
            <person name="Brown C.T."/>
            <person name="Hug L.A."/>
            <person name="Sharon I."/>
            <person name="Castelle C.J."/>
            <person name="Probst A.J."/>
            <person name="Thomas B.C."/>
            <person name="Singh A."/>
            <person name="Wilkins M.J."/>
            <person name="Karaoz U."/>
            <person name="Brodie E.L."/>
            <person name="Williams K.H."/>
            <person name="Hubbard S.S."/>
            <person name="Banfield J.F."/>
        </authorList>
    </citation>
    <scope>NUCLEOTIDE SEQUENCE [LARGE SCALE GENOMIC DNA]</scope>
</reference>
<name>A0A1F6UHN8_9PROT</name>
<dbReference type="InterPro" id="IPR036388">
    <property type="entry name" value="WH-like_DNA-bd_sf"/>
</dbReference>
<sequence>MNTERDRDDALTLEILDVIDRQNDVSQRHLASHLGVALGLANSYLKRCVRKGLIKVSQAPANRYLYYLTPSGFAEKSRLTAQYLSHSLSFYRKAGESCLRVFDQCEHNGWQRLLLCGISDLAEIATLRAMERSITIVGIYDPRSERAIFLNRPVWSEFSKAEKHDACMLTELQTPEKSHADLLSHLDRSRVLVPDVLRMEQGKV</sequence>
<dbReference type="AlphaFoldDB" id="A0A1F6UHN8"/>
<evidence type="ECO:0000313" key="1">
    <source>
        <dbReference type="EMBL" id="OGI56851.1"/>
    </source>
</evidence>
<dbReference type="Gene3D" id="1.10.10.10">
    <property type="entry name" value="Winged helix-like DNA-binding domain superfamily/Winged helix DNA-binding domain"/>
    <property type="match status" value="1"/>
</dbReference>
<accession>A0A1F6UHN8</accession>
<dbReference type="EMBL" id="MFSV01000168">
    <property type="protein sequence ID" value="OGI56851.1"/>
    <property type="molecule type" value="Genomic_DNA"/>
</dbReference>
<organism evidence="1 2">
    <name type="scientific">Candidatus Muproteobacteria bacterium RBG_19FT_COMBO_61_10</name>
    <dbReference type="NCBI Taxonomy" id="1817761"/>
    <lineage>
        <taxon>Bacteria</taxon>
        <taxon>Pseudomonadati</taxon>
        <taxon>Pseudomonadota</taxon>
        <taxon>Candidatus Muproteobacteria</taxon>
    </lineage>
</organism>
<proteinExistence type="predicted"/>
<dbReference type="InterPro" id="IPR036390">
    <property type="entry name" value="WH_DNA-bd_sf"/>
</dbReference>
<gene>
    <name evidence="1" type="ORF">A2V58_08665</name>
</gene>
<dbReference type="Pfam" id="PF13412">
    <property type="entry name" value="HTH_24"/>
    <property type="match status" value="1"/>
</dbReference>
<dbReference type="SUPFAM" id="SSF46785">
    <property type="entry name" value="Winged helix' DNA-binding domain"/>
    <property type="match status" value="1"/>
</dbReference>
<dbReference type="Proteomes" id="UP000177950">
    <property type="component" value="Unassembled WGS sequence"/>
</dbReference>
<evidence type="ECO:0000313" key="2">
    <source>
        <dbReference type="Proteomes" id="UP000177950"/>
    </source>
</evidence>